<name>D5GXL6_COTCN</name>
<reference evidence="2" key="2">
    <citation type="submission" date="2021-04" db="EMBL/GenBank/DDBJ databases">
        <authorList>
            <person name="Chebbi M.A.C M."/>
        </authorList>
    </citation>
    <scope>NUCLEOTIDE SEQUENCE</scope>
</reference>
<sequence length="214" mass="24058">MQFFTNPFQGLVVVQSNSSSPVTVIDDLGYQYVKDKNFVSSYNEFKQRDYNQLPGKLIKASEIKNVDVEFLSAKQLKESNRAAAEQDDEDDILAFDDREASTLNESMDHSQENVESPGYNRAKSVASLEVFDSQSSSASEVPSSFMDVETQPKNVFKVPSNKVHSSSRDYNNYKVNRSDTSSEEFDSRTLYSDSDLSTSTSSSVVNPKNKKKYL</sequence>
<evidence type="ECO:0000256" key="1">
    <source>
        <dbReference type="SAM" id="MobiDB-lite"/>
    </source>
</evidence>
<dbReference type="AlphaFoldDB" id="D5GXL6"/>
<dbReference type="OrthoDB" id="7692994at2759"/>
<gene>
    <name evidence="3" type="primary">rloaab8yg11</name>
    <name evidence="2" type="ORF">HICCMSTLAB_LOCUS4822</name>
</gene>
<feature type="compositionally biased region" description="Polar residues" evidence="1">
    <location>
        <begin position="162"/>
        <end position="179"/>
    </location>
</feature>
<organism evidence="3">
    <name type="scientific">Cotesia congregata</name>
    <name type="common">Parasitoid wasp</name>
    <name type="synonym">Apanteles congregatus</name>
    <dbReference type="NCBI Taxonomy" id="51543"/>
    <lineage>
        <taxon>Eukaryota</taxon>
        <taxon>Metazoa</taxon>
        <taxon>Ecdysozoa</taxon>
        <taxon>Arthropoda</taxon>
        <taxon>Hexapoda</taxon>
        <taxon>Insecta</taxon>
        <taxon>Pterygota</taxon>
        <taxon>Neoptera</taxon>
        <taxon>Endopterygota</taxon>
        <taxon>Hymenoptera</taxon>
        <taxon>Apocrita</taxon>
        <taxon>Ichneumonoidea</taxon>
        <taxon>Braconidae</taxon>
        <taxon>Microgastrinae</taxon>
        <taxon>Cotesia</taxon>
    </lineage>
</organism>
<dbReference type="EMBL" id="FN691960">
    <property type="protein sequence ID" value="CBL47422.1"/>
    <property type="molecule type" value="mRNA"/>
</dbReference>
<feature type="compositionally biased region" description="Low complexity" evidence="1">
    <location>
        <begin position="188"/>
        <end position="203"/>
    </location>
</feature>
<dbReference type="EMBL" id="CAJNRD030001119">
    <property type="protein sequence ID" value="CAG5088389.1"/>
    <property type="molecule type" value="Genomic_DNA"/>
</dbReference>
<dbReference type="Proteomes" id="UP000786811">
    <property type="component" value="Unassembled WGS sequence"/>
</dbReference>
<protein>
    <submittedName>
        <fullName evidence="2">Cc_17a_1</fullName>
    </submittedName>
</protein>
<evidence type="ECO:0000313" key="2">
    <source>
        <dbReference type="EMBL" id="CAG5088389.1"/>
    </source>
</evidence>
<accession>D5GXL6</accession>
<proteinExistence type="evidence at transcript level"/>
<reference evidence="3" key="1">
    <citation type="submission" date="2010-03" db="EMBL/GenBank/DDBJ databases">
        <title>Cotesia congregata gene product expressed in wasp ovaries during pupal stage development.</title>
        <authorList>
            <person name="Bezier A."/>
            <person name="Lanzrein B."/>
            <person name="Drezen J.M."/>
        </authorList>
    </citation>
    <scope>NUCLEOTIDE SEQUENCE</scope>
    <source>
        <tissue evidence="3">Ovary</tissue>
    </source>
</reference>
<keyword evidence="4" id="KW-1185">Reference proteome</keyword>
<feature type="region of interest" description="Disordered" evidence="1">
    <location>
        <begin position="152"/>
        <end position="214"/>
    </location>
</feature>
<evidence type="ECO:0000313" key="4">
    <source>
        <dbReference type="Proteomes" id="UP000786811"/>
    </source>
</evidence>
<evidence type="ECO:0000313" key="3">
    <source>
        <dbReference type="EMBL" id="CBL47422.1"/>
    </source>
</evidence>